<dbReference type="EMBL" id="BMOS01000013">
    <property type="protein sequence ID" value="GGN58880.1"/>
    <property type="molecule type" value="Genomic_DNA"/>
</dbReference>
<keyword evidence="6 8" id="KW-0368">Histidine biosynthesis</keyword>
<dbReference type="InterPro" id="IPR004013">
    <property type="entry name" value="PHP_dom"/>
</dbReference>
<comment type="similarity">
    <text evidence="2 8">Belongs to the PHP hydrolase family. HisK subfamily.</text>
</comment>
<dbReference type="InterPro" id="IPR010140">
    <property type="entry name" value="Histidinol_P_phosphatase_HisJ"/>
</dbReference>
<evidence type="ECO:0000256" key="2">
    <source>
        <dbReference type="ARBA" id="ARBA00009152"/>
    </source>
</evidence>
<comment type="caution">
    <text evidence="10">The sequence shown here is derived from an EMBL/GenBank/DDBJ whole genome shotgun (WGS) entry which is preliminary data.</text>
</comment>
<evidence type="ECO:0000256" key="8">
    <source>
        <dbReference type="RuleBase" id="RU366003"/>
    </source>
</evidence>
<gene>
    <name evidence="10" type="ORF">GCM10007971_21440</name>
</gene>
<evidence type="ECO:0000313" key="10">
    <source>
        <dbReference type="EMBL" id="GGN58880.1"/>
    </source>
</evidence>
<dbReference type="RefSeq" id="WP_188857147.1">
    <property type="nucleotide sequence ID" value="NZ_BMOS01000013.1"/>
</dbReference>
<evidence type="ECO:0000313" key="11">
    <source>
        <dbReference type="Proteomes" id="UP000624041"/>
    </source>
</evidence>
<sequence length="265" mass="30814">MFDYHMHSTFSADCDTPMEKTIEKAIDLGLQEICFTDHIDYDYPDKDWIFEFDLKEYDRKIKELQEKYEGRMRVKKGVEIGLQPHVLHQYESMMKEEVFDFVIVSVHATERKDLHSGAFFEGKTVDEAYEIYYQELLDCIKEYKQFSILGHLDLVKRYTTEKSKRNFHEIIREIFAEIIPAGKGIEINTSGTRYGLDSGMPSLDILKLYKECGGEIITLGSDSHVPDTLAFAFPEALLNLKEAGFEYVATYTAGRPEFHRIDQII</sequence>
<evidence type="ECO:0000256" key="4">
    <source>
        <dbReference type="ARBA" id="ARBA00022605"/>
    </source>
</evidence>
<evidence type="ECO:0000256" key="1">
    <source>
        <dbReference type="ARBA" id="ARBA00004970"/>
    </source>
</evidence>
<dbReference type="GO" id="GO:0000105">
    <property type="term" value="P:L-histidine biosynthetic process"/>
    <property type="evidence" value="ECO:0007669"/>
    <property type="project" value="UniProtKB-UniRule"/>
</dbReference>
<dbReference type="PANTHER" id="PTHR21039">
    <property type="entry name" value="HISTIDINOL PHOSPHATASE-RELATED"/>
    <property type="match status" value="1"/>
</dbReference>
<dbReference type="NCBIfam" id="TIGR01856">
    <property type="entry name" value="hisJ_fam"/>
    <property type="match status" value="1"/>
</dbReference>
<keyword evidence="5 8" id="KW-0378">Hydrolase</keyword>
<dbReference type="Gene3D" id="3.20.20.140">
    <property type="entry name" value="Metal-dependent hydrolases"/>
    <property type="match status" value="1"/>
</dbReference>
<evidence type="ECO:0000256" key="7">
    <source>
        <dbReference type="ARBA" id="ARBA00049158"/>
    </source>
</evidence>
<evidence type="ECO:0000256" key="5">
    <source>
        <dbReference type="ARBA" id="ARBA00022801"/>
    </source>
</evidence>
<evidence type="ECO:0000259" key="9">
    <source>
        <dbReference type="SMART" id="SM00481"/>
    </source>
</evidence>
<dbReference type="EC" id="3.1.3.15" evidence="3 8"/>
<keyword evidence="4 8" id="KW-0028">Amino-acid biosynthesis</keyword>
<dbReference type="GO" id="GO:0005737">
    <property type="term" value="C:cytoplasm"/>
    <property type="evidence" value="ECO:0007669"/>
    <property type="project" value="TreeGrafter"/>
</dbReference>
<organism evidence="10 11">
    <name type="scientific">Oceanobacillus indicireducens</name>
    <dbReference type="NCBI Taxonomy" id="1004261"/>
    <lineage>
        <taxon>Bacteria</taxon>
        <taxon>Bacillati</taxon>
        <taxon>Bacillota</taxon>
        <taxon>Bacilli</taxon>
        <taxon>Bacillales</taxon>
        <taxon>Bacillaceae</taxon>
        <taxon>Oceanobacillus</taxon>
    </lineage>
</organism>
<name>A0A917XYL2_9BACI</name>
<dbReference type="GO" id="GO:0004401">
    <property type="term" value="F:histidinol-phosphatase activity"/>
    <property type="evidence" value="ECO:0007669"/>
    <property type="project" value="UniProtKB-UniRule"/>
</dbReference>
<protein>
    <recommendedName>
        <fullName evidence="3 8">Histidinol-phosphatase</fullName>
        <shortName evidence="8">HolPase</shortName>
        <ecNumber evidence="3 8">3.1.3.15</ecNumber>
    </recommendedName>
</protein>
<evidence type="ECO:0000256" key="6">
    <source>
        <dbReference type="ARBA" id="ARBA00023102"/>
    </source>
</evidence>
<dbReference type="SMART" id="SM00481">
    <property type="entry name" value="POLIIIAc"/>
    <property type="match status" value="1"/>
</dbReference>
<comment type="catalytic activity">
    <reaction evidence="7 8">
        <text>L-histidinol phosphate + H2O = L-histidinol + phosphate</text>
        <dbReference type="Rhea" id="RHEA:14465"/>
        <dbReference type="ChEBI" id="CHEBI:15377"/>
        <dbReference type="ChEBI" id="CHEBI:43474"/>
        <dbReference type="ChEBI" id="CHEBI:57699"/>
        <dbReference type="ChEBI" id="CHEBI:57980"/>
        <dbReference type="EC" id="3.1.3.15"/>
    </reaction>
</comment>
<dbReference type="InterPro" id="IPR003141">
    <property type="entry name" value="Pol/His_phosphatase_N"/>
</dbReference>
<proteinExistence type="inferred from homology"/>
<dbReference type="SUPFAM" id="SSF89550">
    <property type="entry name" value="PHP domain-like"/>
    <property type="match status" value="1"/>
</dbReference>
<dbReference type="Pfam" id="PF02811">
    <property type="entry name" value="PHP"/>
    <property type="match status" value="1"/>
</dbReference>
<reference evidence="10" key="2">
    <citation type="submission" date="2020-09" db="EMBL/GenBank/DDBJ databases">
        <authorList>
            <person name="Sun Q."/>
            <person name="Ohkuma M."/>
        </authorList>
    </citation>
    <scope>NUCLEOTIDE SEQUENCE</scope>
    <source>
        <strain evidence="10">JCM 17251</strain>
    </source>
</reference>
<accession>A0A917XYL2</accession>
<keyword evidence="11" id="KW-1185">Reference proteome</keyword>
<comment type="pathway">
    <text evidence="1 8">Amino-acid biosynthesis; L-histidine biosynthesis; L-histidine from 5-phospho-alpha-D-ribose 1-diphosphate: step 8/9.</text>
</comment>
<dbReference type="PANTHER" id="PTHR21039:SF0">
    <property type="entry name" value="HISTIDINOL-PHOSPHATASE"/>
    <property type="match status" value="1"/>
</dbReference>
<feature type="domain" description="Polymerase/histidinol phosphatase N-terminal" evidence="9">
    <location>
        <begin position="2"/>
        <end position="84"/>
    </location>
</feature>
<reference evidence="10" key="1">
    <citation type="journal article" date="2014" name="Int. J. Syst. Evol. Microbiol.">
        <title>Complete genome sequence of Corynebacterium casei LMG S-19264T (=DSM 44701T), isolated from a smear-ripened cheese.</title>
        <authorList>
            <consortium name="US DOE Joint Genome Institute (JGI-PGF)"/>
            <person name="Walter F."/>
            <person name="Albersmeier A."/>
            <person name="Kalinowski J."/>
            <person name="Ruckert C."/>
        </authorList>
    </citation>
    <scope>NUCLEOTIDE SEQUENCE</scope>
    <source>
        <strain evidence="10">JCM 17251</strain>
    </source>
</reference>
<evidence type="ECO:0000256" key="3">
    <source>
        <dbReference type="ARBA" id="ARBA00013085"/>
    </source>
</evidence>
<dbReference type="Proteomes" id="UP000624041">
    <property type="component" value="Unassembled WGS sequence"/>
</dbReference>
<dbReference type="InterPro" id="IPR016195">
    <property type="entry name" value="Pol/histidinol_Pase-like"/>
</dbReference>
<dbReference type="AlphaFoldDB" id="A0A917XYL2"/>